<feature type="compositionally biased region" description="Basic and acidic residues" evidence="3">
    <location>
        <begin position="447"/>
        <end position="456"/>
    </location>
</feature>
<dbReference type="InterPro" id="IPR011990">
    <property type="entry name" value="TPR-like_helical_dom_sf"/>
</dbReference>
<organism evidence="5 6">
    <name type="scientific">Aspergillus taichungensis</name>
    <dbReference type="NCBI Taxonomy" id="482145"/>
    <lineage>
        <taxon>Eukaryota</taxon>
        <taxon>Fungi</taxon>
        <taxon>Dikarya</taxon>
        <taxon>Ascomycota</taxon>
        <taxon>Pezizomycotina</taxon>
        <taxon>Eurotiomycetes</taxon>
        <taxon>Eurotiomycetidae</taxon>
        <taxon>Eurotiales</taxon>
        <taxon>Aspergillaceae</taxon>
        <taxon>Aspergillus</taxon>
        <taxon>Aspergillus subgen. Circumdati</taxon>
    </lineage>
</organism>
<dbReference type="Pfam" id="PF10516">
    <property type="entry name" value="SHNi-TPR"/>
    <property type="match status" value="1"/>
</dbReference>
<evidence type="ECO:0000313" key="6">
    <source>
        <dbReference type="Proteomes" id="UP000235023"/>
    </source>
</evidence>
<evidence type="ECO:0000313" key="5">
    <source>
        <dbReference type="EMBL" id="PLN76523.1"/>
    </source>
</evidence>
<keyword evidence="1" id="KW-0677">Repeat</keyword>
<keyword evidence="6" id="KW-1185">Reference proteome</keyword>
<feature type="compositionally biased region" description="Acidic residues" evidence="3">
    <location>
        <begin position="157"/>
        <end position="183"/>
    </location>
</feature>
<dbReference type="Proteomes" id="UP000235023">
    <property type="component" value="Unassembled WGS sequence"/>
</dbReference>
<feature type="compositionally biased region" description="Low complexity" evidence="3">
    <location>
        <begin position="425"/>
        <end position="435"/>
    </location>
</feature>
<accession>A0A2J5HHT1</accession>
<protein>
    <recommendedName>
        <fullName evidence="4">Tetratricopeptide SHNi-TPR domain-containing protein</fullName>
    </recommendedName>
</protein>
<feature type="region of interest" description="Disordered" evidence="3">
    <location>
        <begin position="413"/>
        <end position="456"/>
    </location>
</feature>
<sequence length="456" mass="49554">MAEEIADAAHVDISKTSVADETEQLADLIERARAKDAIKDFNGAAELYSEATELQAKLNGELSLDNADLLYSYGKALYNVAVSNSDVLGSKVAGETQPQSTTAPTDHGSSSNSASRSKKAANTATAIVQTGTSAPGETDMQSGNSDNKPFFQFTGDENFDDDSDSDVDGEGEEGAGAEEEEDDFANAFEVLDVARILFQKKLDAAEEQPGKGKTSDISPDVRHIKERLADTYDLQAEISLEAERFHDAVQDLRTTLSLRESLFPMEDPCVAECHYKLSLALEFASMNKGDGSEGEGDDHSKVDHEMRKEAATEMETAIESCKIRIDQEQRVLSSSETMDEDKVIALKRKIDNVKEIITDMEQRLVDLRRPPVSIKESDDKEEAMLKGLLGQIMGQSPSEQKVKLDAATKGANDLSAFVKRKPATGQGSQQNGSSQKRSVPEEVSEGATKRARPDSK</sequence>
<dbReference type="GO" id="GO:0006335">
    <property type="term" value="P:DNA replication-dependent chromatin assembly"/>
    <property type="evidence" value="ECO:0007669"/>
    <property type="project" value="TreeGrafter"/>
</dbReference>
<dbReference type="OrthoDB" id="5587616at2759"/>
<dbReference type="GO" id="GO:0042393">
    <property type="term" value="F:histone binding"/>
    <property type="evidence" value="ECO:0007669"/>
    <property type="project" value="TreeGrafter"/>
</dbReference>
<dbReference type="GO" id="GO:0034080">
    <property type="term" value="P:CENP-A containing chromatin assembly"/>
    <property type="evidence" value="ECO:0007669"/>
    <property type="project" value="TreeGrafter"/>
</dbReference>
<gene>
    <name evidence="5" type="ORF">BDW42DRAFT_178562</name>
</gene>
<feature type="region of interest" description="Disordered" evidence="3">
    <location>
        <begin position="93"/>
        <end position="183"/>
    </location>
</feature>
<feature type="compositionally biased region" description="Polar residues" evidence="3">
    <location>
        <begin position="96"/>
        <end position="108"/>
    </location>
</feature>
<dbReference type="InterPro" id="IPR051730">
    <property type="entry name" value="NASP-like"/>
</dbReference>
<dbReference type="Gene3D" id="1.25.40.10">
    <property type="entry name" value="Tetratricopeptide repeat domain"/>
    <property type="match status" value="1"/>
</dbReference>
<dbReference type="PANTHER" id="PTHR15081">
    <property type="entry name" value="NUCLEAR AUTOANTIGENIC SPERM PROTEIN NASP -RELATED"/>
    <property type="match status" value="1"/>
</dbReference>
<dbReference type="EMBL" id="KZ559616">
    <property type="protein sequence ID" value="PLN76523.1"/>
    <property type="molecule type" value="Genomic_DNA"/>
</dbReference>
<feature type="compositionally biased region" description="Polar residues" evidence="3">
    <location>
        <begin position="127"/>
        <end position="147"/>
    </location>
</feature>
<keyword evidence="2" id="KW-0802">TPR repeat</keyword>
<dbReference type="InterPro" id="IPR019544">
    <property type="entry name" value="Tetratricopeptide_SHNi-TPR_dom"/>
</dbReference>
<dbReference type="SUPFAM" id="SSF48452">
    <property type="entry name" value="TPR-like"/>
    <property type="match status" value="1"/>
</dbReference>
<dbReference type="PANTHER" id="PTHR15081:SF1">
    <property type="entry name" value="NUCLEAR AUTOANTIGENIC SPERM PROTEIN"/>
    <property type="match status" value="1"/>
</dbReference>
<proteinExistence type="predicted"/>
<reference evidence="6" key="1">
    <citation type="submission" date="2017-12" db="EMBL/GenBank/DDBJ databases">
        <authorList>
            <consortium name="DOE Joint Genome Institute"/>
            <person name="Mondo S.J."/>
            <person name="Kjaerbolling I."/>
            <person name="Vesth T.C."/>
            <person name="Frisvad J.C."/>
            <person name="Nybo J.L."/>
            <person name="Theobald S."/>
            <person name="Kuo A."/>
            <person name="Bowyer P."/>
            <person name="Matsuda Y."/>
            <person name="Lyhne E.K."/>
            <person name="Kogle M.E."/>
            <person name="Clum A."/>
            <person name="Lipzen A."/>
            <person name="Salamov A."/>
            <person name="Ngan C.Y."/>
            <person name="Daum C."/>
            <person name="Chiniquy J."/>
            <person name="Barry K."/>
            <person name="LaButti K."/>
            <person name="Haridas S."/>
            <person name="Simmons B.A."/>
            <person name="Magnuson J.K."/>
            <person name="Mortensen U.H."/>
            <person name="Larsen T.O."/>
            <person name="Grigoriev I.V."/>
            <person name="Baker S.E."/>
            <person name="Andersen M.R."/>
            <person name="Nordberg H.P."/>
            <person name="Cantor M.N."/>
            <person name="Hua S.X."/>
        </authorList>
    </citation>
    <scope>NUCLEOTIDE SEQUENCE [LARGE SCALE GENOMIC DNA]</scope>
    <source>
        <strain evidence="6">IBT 19404</strain>
    </source>
</reference>
<evidence type="ECO:0000259" key="4">
    <source>
        <dbReference type="Pfam" id="PF10516"/>
    </source>
</evidence>
<dbReference type="GO" id="GO:0005654">
    <property type="term" value="C:nucleoplasm"/>
    <property type="evidence" value="ECO:0007669"/>
    <property type="project" value="TreeGrafter"/>
</dbReference>
<name>A0A2J5HHT1_9EURO</name>
<evidence type="ECO:0000256" key="2">
    <source>
        <dbReference type="ARBA" id="ARBA00022803"/>
    </source>
</evidence>
<evidence type="ECO:0000256" key="1">
    <source>
        <dbReference type="ARBA" id="ARBA00022737"/>
    </source>
</evidence>
<feature type="compositionally biased region" description="Low complexity" evidence="3">
    <location>
        <begin position="109"/>
        <end position="126"/>
    </location>
</feature>
<dbReference type="AlphaFoldDB" id="A0A2J5HHT1"/>
<evidence type="ECO:0000256" key="3">
    <source>
        <dbReference type="SAM" id="MobiDB-lite"/>
    </source>
</evidence>
<feature type="domain" description="Tetratricopeptide SHNi-TPR" evidence="4">
    <location>
        <begin position="229"/>
        <end position="266"/>
    </location>
</feature>